<proteinExistence type="predicted"/>
<protein>
    <recommendedName>
        <fullName evidence="4">Porin</fullName>
    </recommendedName>
</protein>
<evidence type="ECO:0000313" key="2">
    <source>
        <dbReference type="EMBL" id="SDR42764.1"/>
    </source>
</evidence>
<dbReference type="RefSeq" id="WP_268960526.1">
    <property type="nucleotide sequence ID" value="NZ_FNKP01000002.1"/>
</dbReference>
<organism evidence="2 3">
    <name type="scientific">Paraburkholderia fungorum</name>
    <dbReference type="NCBI Taxonomy" id="134537"/>
    <lineage>
        <taxon>Bacteria</taxon>
        <taxon>Pseudomonadati</taxon>
        <taxon>Pseudomonadota</taxon>
        <taxon>Betaproteobacteria</taxon>
        <taxon>Burkholderiales</taxon>
        <taxon>Burkholderiaceae</taxon>
        <taxon>Paraburkholderia</taxon>
    </lineage>
</organism>
<gene>
    <name evidence="2" type="ORF">SAMN05443245_5887</name>
</gene>
<keyword evidence="3" id="KW-1185">Reference proteome</keyword>
<sequence>MKRILSALIASVALFAAASGAAHAAAPEKCNGPASYCNVFFGN</sequence>
<keyword evidence="1" id="KW-0732">Signal</keyword>
<dbReference type="Proteomes" id="UP000183487">
    <property type="component" value="Unassembled WGS sequence"/>
</dbReference>
<dbReference type="AlphaFoldDB" id="A0A1H1IYH9"/>
<reference evidence="3" key="1">
    <citation type="submission" date="2016-10" db="EMBL/GenBank/DDBJ databases">
        <authorList>
            <person name="Varghese N."/>
        </authorList>
    </citation>
    <scope>NUCLEOTIDE SEQUENCE [LARGE SCALE GENOMIC DNA]</scope>
    <source>
        <strain evidence="3">GAS106B</strain>
    </source>
</reference>
<accession>A0A1H1IYH9</accession>
<evidence type="ECO:0000256" key="1">
    <source>
        <dbReference type="SAM" id="SignalP"/>
    </source>
</evidence>
<evidence type="ECO:0000313" key="3">
    <source>
        <dbReference type="Proteomes" id="UP000183487"/>
    </source>
</evidence>
<evidence type="ECO:0008006" key="4">
    <source>
        <dbReference type="Google" id="ProtNLM"/>
    </source>
</evidence>
<name>A0A1H1IYH9_9BURK</name>
<feature type="signal peptide" evidence="1">
    <location>
        <begin position="1"/>
        <end position="24"/>
    </location>
</feature>
<dbReference type="EMBL" id="FNKP01000002">
    <property type="protein sequence ID" value="SDR42764.1"/>
    <property type="molecule type" value="Genomic_DNA"/>
</dbReference>
<feature type="chain" id="PRO_5010285318" description="Porin" evidence="1">
    <location>
        <begin position="25"/>
        <end position="43"/>
    </location>
</feature>